<dbReference type="AlphaFoldDB" id="A0A0F8B4G1"/>
<evidence type="ECO:0000313" key="3">
    <source>
        <dbReference type="Proteomes" id="UP000034841"/>
    </source>
</evidence>
<dbReference type="Proteomes" id="UP000034841">
    <property type="component" value="Unassembled WGS sequence"/>
</dbReference>
<feature type="compositionally biased region" description="Basic and acidic residues" evidence="1">
    <location>
        <begin position="423"/>
        <end position="436"/>
    </location>
</feature>
<protein>
    <submittedName>
        <fullName evidence="2">Uncharacterized protein</fullName>
    </submittedName>
</protein>
<reference evidence="2 3" key="1">
    <citation type="submission" date="2015-04" db="EMBL/GenBank/DDBJ databases">
        <title>Genome sequence of Ceratocystis platani, a major pathogen of plane trees.</title>
        <authorList>
            <person name="Belbahri L."/>
        </authorList>
    </citation>
    <scope>NUCLEOTIDE SEQUENCE [LARGE SCALE GENOMIC DNA]</scope>
    <source>
        <strain evidence="2 3">CFO</strain>
    </source>
</reference>
<feature type="region of interest" description="Disordered" evidence="1">
    <location>
        <begin position="423"/>
        <end position="449"/>
    </location>
</feature>
<proteinExistence type="predicted"/>
<comment type="caution">
    <text evidence="2">The sequence shown here is derived from an EMBL/GenBank/DDBJ whole genome shotgun (WGS) entry which is preliminary data.</text>
</comment>
<evidence type="ECO:0000256" key="1">
    <source>
        <dbReference type="SAM" id="MobiDB-lite"/>
    </source>
</evidence>
<organism evidence="2 3">
    <name type="scientific">Ceratocystis fimbriata f. sp. platani</name>
    <dbReference type="NCBI Taxonomy" id="88771"/>
    <lineage>
        <taxon>Eukaryota</taxon>
        <taxon>Fungi</taxon>
        <taxon>Dikarya</taxon>
        <taxon>Ascomycota</taxon>
        <taxon>Pezizomycotina</taxon>
        <taxon>Sordariomycetes</taxon>
        <taxon>Hypocreomycetidae</taxon>
        <taxon>Microascales</taxon>
        <taxon>Ceratocystidaceae</taxon>
        <taxon>Ceratocystis</taxon>
    </lineage>
</organism>
<dbReference type="OrthoDB" id="4708870at2759"/>
<evidence type="ECO:0000313" key="2">
    <source>
        <dbReference type="EMBL" id="KKF96726.1"/>
    </source>
</evidence>
<dbReference type="EMBL" id="LBBL01000030">
    <property type="protein sequence ID" value="KKF96726.1"/>
    <property type="molecule type" value="Genomic_DNA"/>
</dbReference>
<accession>A0A0F8B4G1</accession>
<gene>
    <name evidence="2" type="ORF">CFO_g914</name>
</gene>
<keyword evidence="3" id="KW-1185">Reference proteome</keyword>
<name>A0A0F8B4G1_CERFI</name>
<sequence length="449" mass="50848">MGGNAFSDLWTPRMPTSVYHHVRSKLHTQLCSLFQTVETPINGPGKTDFGDIDIFVASPQEPTLSITALFKLIERTLQPVATNIVLPNRSINLAIPWPDAFPAPEKPPATAPGTASVLELTSATTSTPGHAEASVFIQVDIHIYESPESWKWAIFRHSHGDFWNMVKYMVRPFGLAAGDKALYLRITEIEKISKKRSRIFLSDEPDAVLDFLGLERKGSFWEGPAESEEALFEYVATSPLFYVSPQPSPLNDSDYPSSAERRKTQKRPCFNRWINEFIPRCREQGRFSVPRMTKEKLQEQLYGRLGDDLRKEYTTTRDNVLEQNAAHNWAKKIREFFKEQNLPSSMIYGSLVKAFRNILLHNDPTFECAGAVLPTELKSPKWKWDEDMVRAFLQRHQDGVLREIQRVQALKKVAALGKAEALKRATEQKTQAEARAGKSAGGSSREEIK</sequence>